<feature type="compositionally biased region" description="Low complexity" evidence="1">
    <location>
        <begin position="286"/>
        <end position="300"/>
    </location>
</feature>
<feature type="compositionally biased region" description="Basic residues" evidence="1">
    <location>
        <begin position="431"/>
        <end position="449"/>
    </location>
</feature>
<name>A0A9P9EIL3_9PLEO</name>
<feature type="compositionally biased region" description="Low complexity" evidence="1">
    <location>
        <begin position="314"/>
        <end position="327"/>
    </location>
</feature>
<feature type="region of interest" description="Disordered" evidence="1">
    <location>
        <begin position="39"/>
        <end position="63"/>
    </location>
</feature>
<feature type="compositionally biased region" description="Low complexity" evidence="1">
    <location>
        <begin position="194"/>
        <end position="206"/>
    </location>
</feature>
<proteinExistence type="predicted"/>
<evidence type="ECO:0000256" key="1">
    <source>
        <dbReference type="SAM" id="MobiDB-lite"/>
    </source>
</evidence>
<gene>
    <name evidence="2" type="ORF">B0J11DRAFT_7745</name>
</gene>
<feature type="region of interest" description="Disordered" evidence="1">
    <location>
        <begin position="188"/>
        <end position="376"/>
    </location>
</feature>
<evidence type="ECO:0000313" key="2">
    <source>
        <dbReference type="EMBL" id="KAH7138127.1"/>
    </source>
</evidence>
<dbReference type="AlphaFoldDB" id="A0A9P9EIL3"/>
<reference evidence="2" key="1">
    <citation type="journal article" date="2021" name="Nat. Commun.">
        <title>Genetic determinants of endophytism in the Arabidopsis root mycobiome.</title>
        <authorList>
            <person name="Mesny F."/>
            <person name="Miyauchi S."/>
            <person name="Thiergart T."/>
            <person name="Pickel B."/>
            <person name="Atanasova L."/>
            <person name="Karlsson M."/>
            <person name="Huettel B."/>
            <person name="Barry K.W."/>
            <person name="Haridas S."/>
            <person name="Chen C."/>
            <person name="Bauer D."/>
            <person name="Andreopoulos W."/>
            <person name="Pangilinan J."/>
            <person name="LaButti K."/>
            <person name="Riley R."/>
            <person name="Lipzen A."/>
            <person name="Clum A."/>
            <person name="Drula E."/>
            <person name="Henrissat B."/>
            <person name="Kohler A."/>
            <person name="Grigoriev I.V."/>
            <person name="Martin F.M."/>
            <person name="Hacquard S."/>
        </authorList>
    </citation>
    <scope>NUCLEOTIDE SEQUENCE</scope>
    <source>
        <strain evidence="2">MPI-CAGE-CH-0243</strain>
    </source>
</reference>
<dbReference type="OrthoDB" id="5226911at2759"/>
<feature type="region of interest" description="Disordered" evidence="1">
    <location>
        <begin position="416"/>
        <end position="449"/>
    </location>
</feature>
<dbReference type="Proteomes" id="UP000700596">
    <property type="component" value="Unassembled WGS sequence"/>
</dbReference>
<comment type="caution">
    <text evidence="2">The sequence shown here is derived from an EMBL/GenBank/DDBJ whole genome shotgun (WGS) entry which is preliminary data.</text>
</comment>
<protein>
    <submittedName>
        <fullName evidence="2">Uncharacterized protein</fullName>
    </submittedName>
</protein>
<feature type="compositionally biased region" description="Polar residues" evidence="1">
    <location>
        <begin position="261"/>
        <end position="272"/>
    </location>
</feature>
<feature type="compositionally biased region" description="Low complexity" evidence="1">
    <location>
        <begin position="251"/>
        <end position="260"/>
    </location>
</feature>
<dbReference type="EMBL" id="JAGMWT010000001">
    <property type="protein sequence ID" value="KAH7138127.1"/>
    <property type="molecule type" value="Genomic_DNA"/>
</dbReference>
<feature type="compositionally biased region" description="Pro residues" evidence="1">
    <location>
        <begin position="328"/>
        <end position="359"/>
    </location>
</feature>
<organism evidence="2 3">
    <name type="scientific">Dendryphion nanum</name>
    <dbReference type="NCBI Taxonomy" id="256645"/>
    <lineage>
        <taxon>Eukaryota</taxon>
        <taxon>Fungi</taxon>
        <taxon>Dikarya</taxon>
        <taxon>Ascomycota</taxon>
        <taxon>Pezizomycotina</taxon>
        <taxon>Dothideomycetes</taxon>
        <taxon>Pleosporomycetidae</taxon>
        <taxon>Pleosporales</taxon>
        <taxon>Torulaceae</taxon>
        <taxon>Dendryphion</taxon>
    </lineage>
</organism>
<sequence>MSKEIAESICSGDGDVSNCVSHIIRAFSDSLNVFKQIRKHRRRRRTRKNEALESKADAPSGAELQLSTSLRKGPFDIKQSFEDHYAKAGDRFAKGDAIAHASLTETLLKLNAGLVGIISAFLKHGSKTDHLHLDYKSLTNLSNASRAEAVNSLNHLYQRIGSSQLHVYHIGACRQCGSLKHQTCTKSITSSANSSDSEVTSKSKTSSQKRRPSNARLRATGPIVTKIPVKASSQPQLVMLRSKNNNHKKLPSSSRSSSPSKVQTAPVTSPSYAQPPGAWPLPQYTPKEPSSPSSKRNPPNVGRKRSDSFDGPRPTTWPHTKPTATTPFKPPQVTPYRLPPPPPVPIPPPAPKPQPPIPASPLQNPILLSPRRRDKMTPSMYTFASDSTKLGEIPQRNWTKPWDYEEAERLNKEIAANLQRPATSDDAGKGKLTKGKKGIFKFLRRGSKA</sequence>
<evidence type="ECO:0000313" key="3">
    <source>
        <dbReference type="Proteomes" id="UP000700596"/>
    </source>
</evidence>
<keyword evidence="3" id="KW-1185">Reference proteome</keyword>
<accession>A0A9P9EIL3</accession>